<comment type="similarity">
    <text evidence="2">Belongs to the cation diffusion facilitator (CDF) transporter (TC 2.A.4) family. SLC30A subfamily.</text>
</comment>
<comment type="caution">
    <text evidence="11">The sequence shown here is derived from an EMBL/GenBank/DDBJ whole genome shotgun (WGS) entry which is preliminary data.</text>
</comment>
<dbReference type="Pfam" id="PF16916">
    <property type="entry name" value="ZT_dimer"/>
    <property type="match status" value="1"/>
</dbReference>
<dbReference type="PANTHER" id="PTHR11562">
    <property type="entry name" value="CATION EFFLUX PROTEIN/ ZINC TRANSPORTER"/>
    <property type="match status" value="1"/>
</dbReference>
<accession>A0ABW7XMA5</accession>
<keyword evidence="12" id="KW-1185">Reference proteome</keyword>
<dbReference type="PANTHER" id="PTHR11562:SF17">
    <property type="entry name" value="RE54080P-RELATED"/>
    <property type="match status" value="1"/>
</dbReference>
<keyword evidence="7 8" id="KW-0472">Membrane</keyword>
<dbReference type="NCBIfam" id="TIGR01297">
    <property type="entry name" value="CDF"/>
    <property type="match status" value="1"/>
</dbReference>
<evidence type="ECO:0000256" key="7">
    <source>
        <dbReference type="ARBA" id="ARBA00023136"/>
    </source>
</evidence>
<dbReference type="InterPro" id="IPR058533">
    <property type="entry name" value="Cation_efflux_TM"/>
</dbReference>
<keyword evidence="3" id="KW-0813">Transport</keyword>
<evidence type="ECO:0000256" key="5">
    <source>
        <dbReference type="ARBA" id="ARBA00022989"/>
    </source>
</evidence>
<evidence type="ECO:0000313" key="11">
    <source>
        <dbReference type="EMBL" id="MFI2488663.1"/>
    </source>
</evidence>
<feature type="transmembrane region" description="Helical" evidence="8">
    <location>
        <begin position="83"/>
        <end position="103"/>
    </location>
</feature>
<evidence type="ECO:0000256" key="3">
    <source>
        <dbReference type="ARBA" id="ARBA00022448"/>
    </source>
</evidence>
<comment type="subcellular location">
    <subcellularLocation>
        <location evidence="1">Membrane</location>
        <topology evidence="1">Multi-pass membrane protein</topology>
    </subcellularLocation>
</comment>
<evidence type="ECO:0000313" key="12">
    <source>
        <dbReference type="Proteomes" id="UP001611580"/>
    </source>
</evidence>
<dbReference type="Pfam" id="PF01545">
    <property type="entry name" value="Cation_efflux"/>
    <property type="match status" value="1"/>
</dbReference>
<evidence type="ECO:0000256" key="1">
    <source>
        <dbReference type="ARBA" id="ARBA00004141"/>
    </source>
</evidence>
<evidence type="ECO:0000256" key="8">
    <source>
        <dbReference type="SAM" id="Phobius"/>
    </source>
</evidence>
<dbReference type="Gene3D" id="1.20.1510.10">
    <property type="entry name" value="Cation efflux protein transmembrane domain"/>
    <property type="match status" value="1"/>
</dbReference>
<organism evidence="11 12">
    <name type="scientific">Promicromonospora kroppenstedtii</name>
    <dbReference type="NCBI Taxonomy" id="440482"/>
    <lineage>
        <taxon>Bacteria</taxon>
        <taxon>Bacillati</taxon>
        <taxon>Actinomycetota</taxon>
        <taxon>Actinomycetes</taxon>
        <taxon>Micrococcales</taxon>
        <taxon>Promicromonosporaceae</taxon>
        <taxon>Promicromonospora</taxon>
    </lineage>
</organism>
<dbReference type="InterPro" id="IPR036837">
    <property type="entry name" value="Cation_efflux_CTD_sf"/>
</dbReference>
<evidence type="ECO:0000259" key="9">
    <source>
        <dbReference type="Pfam" id="PF01545"/>
    </source>
</evidence>
<evidence type="ECO:0000259" key="10">
    <source>
        <dbReference type="Pfam" id="PF16916"/>
    </source>
</evidence>
<proteinExistence type="inferred from homology"/>
<sequence length="307" mass="32405">MEGVDPHDHQHLPDGGRGRLTAAFSITAAVLVAQVVGAVVTGSLALIVDTVHLLTDAAGLAMALFAARLALRPPSPRRTWGYRRAEVIVALAQAGVLLVVGVYVLAEGVLRLVAPPEVPGPELVLFGVVGLAGNVAALAVLAGRRTANLNLRAAFLEVVNDALGSLAVVVAALVITFTGWQRADVVAGLLIGALILPRALRLLRETVSVLLESSPPGLDLDEVRAHLLELDHVEDVHDMHASLIATGLPVLSAHVVVRTDCFTDGHAARILDQLQECVAKHFDIAVEHSTFQVEPHTHVAHEHPQHA</sequence>
<dbReference type="InterPro" id="IPR050681">
    <property type="entry name" value="CDF/SLC30A"/>
</dbReference>
<dbReference type="RefSeq" id="WP_397405774.1">
    <property type="nucleotide sequence ID" value="NZ_JBIRYI010000010.1"/>
</dbReference>
<keyword evidence="5 8" id="KW-1133">Transmembrane helix</keyword>
<reference evidence="11 12" key="1">
    <citation type="submission" date="2024-10" db="EMBL/GenBank/DDBJ databases">
        <title>The Natural Products Discovery Center: Release of the First 8490 Sequenced Strains for Exploring Actinobacteria Biosynthetic Diversity.</title>
        <authorList>
            <person name="Kalkreuter E."/>
            <person name="Kautsar S.A."/>
            <person name="Yang D."/>
            <person name="Bader C.D."/>
            <person name="Teijaro C.N."/>
            <person name="Fluegel L."/>
            <person name="Davis C.M."/>
            <person name="Simpson J.R."/>
            <person name="Lauterbach L."/>
            <person name="Steele A.D."/>
            <person name="Gui C."/>
            <person name="Meng S."/>
            <person name="Li G."/>
            <person name="Viehrig K."/>
            <person name="Ye F."/>
            <person name="Su P."/>
            <person name="Kiefer A.F."/>
            <person name="Nichols A."/>
            <person name="Cepeda A.J."/>
            <person name="Yan W."/>
            <person name="Fan B."/>
            <person name="Jiang Y."/>
            <person name="Adhikari A."/>
            <person name="Zheng C.-J."/>
            <person name="Schuster L."/>
            <person name="Cowan T.M."/>
            <person name="Smanski M.J."/>
            <person name="Chevrette M.G."/>
            <person name="De Carvalho L.P.S."/>
            <person name="Shen B."/>
        </authorList>
    </citation>
    <scope>NUCLEOTIDE SEQUENCE [LARGE SCALE GENOMIC DNA]</scope>
    <source>
        <strain evidence="11 12">NPDC019481</strain>
    </source>
</reference>
<feature type="domain" description="Cation efflux protein transmembrane" evidence="9">
    <location>
        <begin position="20"/>
        <end position="211"/>
    </location>
</feature>
<dbReference type="SUPFAM" id="SSF160240">
    <property type="entry name" value="Cation efflux protein cytoplasmic domain-like"/>
    <property type="match status" value="1"/>
</dbReference>
<evidence type="ECO:0000256" key="2">
    <source>
        <dbReference type="ARBA" id="ARBA00008873"/>
    </source>
</evidence>
<feature type="domain" description="Cation efflux protein cytoplasmic" evidence="10">
    <location>
        <begin position="215"/>
        <end position="296"/>
    </location>
</feature>
<evidence type="ECO:0000256" key="6">
    <source>
        <dbReference type="ARBA" id="ARBA00023065"/>
    </source>
</evidence>
<dbReference type="InterPro" id="IPR002524">
    <property type="entry name" value="Cation_efflux"/>
</dbReference>
<dbReference type="InterPro" id="IPR027470">
    <property type="entry name" value="Cation_efflux_CTD"/>
</dbReference>
<feature type="transmembrane region" description="Helical" evidence="8">
    <location>
        <begin position="123"/>
        <end position="142"/>
    </location>
</feature>
<keyword evidence="4 8" id="KW-0812">Transmembrane</keyword>
<dbReference type="Proteomes" id="UP001611580">
    <property type="component" value="Unassembled WGS sequence"/>
</dbReference>
<name>A0ABW7XMA5_9MICO</name>
<dbReference type="SUPFAM" id="SSF161111">
    <property type="entry name" value="Cation efflux protein transmembrane domain-like"/>
    <property type="match status" value="1"/>
</dbReference>
<dbReference type="EMBL" id="JBIRYI010000010">
    <property type="protein sequence ID" value="MFI2488663.1"/>
    <property type="molecule type" value="Genomic_DNA"/>
</dbReference>
<protein>
    <submittedName>
        <fullName evidence="11">Cation diffusion facilitator family transporter</fullName>
    </submittedName>
</protein>
<keyword evidence="6" id="KW-0406">Ion transport</keyword>
<gene>
    <name evidence="11" type="ORF">ACH47X_17280</name>
</gene>
<dbReference type="InterPro" id="IPR027469">
    <property type="entry name" value="Cation_efflux_TMD_sf"/>
</dbReference>
<feature type="transmembrane region" description="Helical" evidence="8">
    <location>
        <begin position="154"/>
        <end position="179"/>
    </location>
</feature>
<evidence type="ECO:0000256" key="4">
    <source>
        <dbReference type="ARBA" id="ARBA00022692"/>
    </source>
</evidence>
<feature type="transmembrane region" description="Helical" evidence="8">
    <location>
        <begin position="20"/>
        <end position="47"/>
    </location>
</feature>